<evidence type="ECO:0000313" key="2">
    <source>
        <dbReference type="EMBL" id="MBD8080378.1"/>
    </source>
</evidence>
<dbReference type="Proteomes" id="UP000610846">
    <property type="component" value="Unassembled WGS sequence"/>
</dbReference>
<feature type="region of interest" description="Disordered" evidence="1">
    <location>
        <begin position="332"/>
        <end position="358"/>
    </location>
</feature>
<gene>
    <name evidence="2" type="ORF">IF651_15080</name>
</gene>
<dbReference type="RefSeq" id="WP_191829954.1">
    <property type="nucleotide sequence ID" value="NZ_JACYHB010000014.1"/>
</dbReference>
<proteinExistence type="predicted"/>
<feature type="region of interest" description="Disordered" evidence="1">
    <location>
        <begin position="98"/>
        <end position="154"/>
    </location>
</feature>
<dbReference type="EMBL" id="JACYHB010000014">
    <property type="protein sequence ID" value="MBD8080378.1"/>
    <property type="molecule type" value="Genomic_DNA"/>
</dbReference>
<dbReference type="AlphaFoldDB" id="A0A927J1W7"/>
<evidence type="ECO:0000313" key="3">
    <source>
        <dbReference type="Proteomes" id="UP000610846"/>
    </source>
</evidence>
<feature type="compositionally biased region" description="Basic and acidic residues" evidence="1">
    <location>
        <begin position="131"/>
        <end position="142"/>
    </location>
</feature>
<protein>
    <submittedName>
        <fullName evidence="2">Uncharacterized protein</fullName>
    </submittedName>
</protein>
<name>A0A927J1W7_9MICO</name>
<evidence type="ECO:0000256" key="1">
    <source>
        <dbReference type="SAM" id="MobiDB-lite"/>
    </source>
</evidence>
<organism evidence="2 3">
    <name type="scientific">Cellulosimicrobium arenosum</name>
    <dbReference type="NCBI Taxonomy" id="2708133"/>
    <lineage>
        <taxon>Bacteria</taxon>
        <taxon>Bacillati</taxon>
        <taxon>Actinomycetota</taxon>
        <taxon>Actinomycetes</taxon>
        <taxon>Micrococcales</taxon>
        <taxon>Promicromonosporaceae</taxon>
        <taxon>Cellulosimicrobium</taxon>
    </lineage>
</organism>
<accession>A0A927J1W7</accession>
<reference evidence="2" key="1">
    <citation type="journal article" date="2018" name="Curr. Microbiol.">
        <title>Cellulosimicrobium arenosum sp. nov., Isolated from Marine Sediment Sand.</title>
        <authorList>
            <person name="Oh M."/>
            <person name="Kim J.H."/>
            <person name="Yoon J.H."/>
            <person name="Schumann P."/>
            <person name="Kim W."/>
        </authorList>
    </citation>
    <scope>NUCLEOTIDE SEQUENCE</scope>
    <source>
        <strain evidence="2">KCTC 49039</strain>
    </source>
</reference>
<feature type="compositionally biased region" description="Basic and acidic residues" evidence="1">
    <location>
        <begin position="335"/>
        <end position="346"/>
    </location>
</feature>
<comment type="caution">
    <text evidence="2">The sequence shown here is derived from an EMBL/GenBank/DDBJ whole genome shotgun (WGS) entry which is preliminary data.</text>
</comment>
<reference evidence="2" key="2">
    <citation type="submission" date="2020-09" db="EMBL/GenBank/DDBJ databases">
        <authorList>
            <person name="Yu Y."/>
        </authorList>
    </citation>
    <scope>NUCLEOTIDE SEQUENCE</scope>
    <source>
        <strain evidence="2">KCTC 49039</strain>
    </source>
</reference>
<keyword evidence="3" id="KW-1185">Reference proteome</keyword>
<sequence length="358" mass="36369">MARFSLARPHVLVVVGSDGRAAGSVVESALLGRGWPLARSPADADLLVVAGSPGAELAAAVELLWAQVPAPRSRVHVATSSDVEASLDAAARHLRAWEAQRSDDGPDDPWAGQGPGTGGHQHAGNDGSESGDGHGGHSHDGMDVAGLPMASSAPDRDGLDLEALRVKLGPWLPGWPNGLVVEASMQGDVLSDVAVHWVDDAHPGTVGPQENALDALVRLLTLTGPAPTLRRWRETRAAVRQQRPGAVAQAARSAHRLARSRVLAWSLGGGPALAGGNAADVLHRWCDVLSGGSPAGGRDLVVDPQELATALQGADLAGARLAVASVVVGPGRTPAHGEGEDGDAHVGHAGGHHGGGHG</sequence>